<dbReference type="Gene3D" id="1.20.120.1630">
    <property type="match status" value="1"/>
</dbReference>
<protein>
    <submittedName>
        <fullName evidence="6">Isoprenylcysteine carboxylmethyltransferase family protein</fullName>
    </submittedName>
</protein>
<evidence type="ECO:0000256" key="2">
    <source>
        <dbReference type="ARBA" id="ARBA00022692"/>
    </source>
</evidence>
<feature type="transmembrane region" description="Helical" evidence="5">
    <location>
        <begin position="34"/>
        <end position="57"/>
    </location>
</feature>
<organism evidence="6 7">
    <name type="scientific">Pedobacter cryophilus</name>
    <dbReference type="NCBI Taxonomy" id="2571271"/>
    <lineage>
        <taxon>Bacteria</taxon>
        <taxon>Pseudomonadati</taxon>
        <taxon>Bacteroidota</taxon>
        <taxon>Sphingobacteriia</taxon>
        <taxon>Sphingobacteriales</taxon>
        <taxon>Sphingobacteriaceae</taxon>
        <taxon>Pedobacter</taxon>
    </lineage>
</organism>
<keyword evidence="6" id="KW-0489">Methyltransferase</keyword>
<dbReference type="GO" id="GO:0032259">
    <property type="term" value="P:methylation"/>
    <property type="evidence" value="ECO:0007669"/>
    <property type="project" value="UniProtKB-KW"/>
</dbReference>
<keyword evidence="7" id="KW-1185">Reference proteome</keyword>
<dbReference type="EMBL" id="SWBP01000003">
    <property type="protein sequence ID" value="TKB97672.1"/>
    <property type="molecule type" value="Genomic_DNA"/>
</dbReference>
<keyword evidence="6" id="KW-0808">Transferase</keyword>
<sequence>MPKIKDLVYVTLQFSLILGYFFIPRFLAFELPNYIQIFALILSIFGLFIIVLALIQLNKNLTPFPSPKANAVLIKEGLYRYVRHPIYTGIIFFVFFYALHTHHLPRLFLALLLYGLFSFKSIYEEAMLINKFAEYKNYQKHTGRFFPRLKALSP</sequence>
<dbReference type="GO" id="GO:0012505">
    <property type="term" value="C:endomembrane system"/>
    <property type="evidence" value="ECO:0007669"/>
    <property type="project" value="UniProtKB-SubCell"/>
</dbReference>
<accession>A0A4U1BXD5</accession>
<feature type="transmembrane region" description="Helical" evidence="5">
    <location>
        <begin position="7"/>
        <end position="28"/>
    </location>
</feature>
<proteinExistence type="predicted"/>
<keyword evidence="2 5" id="KW-0812">Transmembrane</keyword>
<dbReference type="PANTHER" id="PTHR43847">
    <property type="entry name" value="BLL3993 PROTEIN"/>
    <property type="match status" value="1"/>
</dbReference>
<evidence type="ECO:0000256" key="3">
    <source>
        <dbReference type="ARBA" id="ARBA00022989"/>
    </source>
</evidence>
<dbReference type="PANTHER" id="PTHR43847:SF1">
    <property type="entry name" value="BLL3993 PROTEIN"/>
    <property type="match status" value="1"/>
</dbReference>
<keyword evidence="4 5" id="KW-0472">Membrane</keyword>
<dbReference type="InterPro" id="IPR052527">
    <property type="entry name" value="Metal_cation-efflux_comp"/>
</dbReference>
<dbReference type="RefSeq" id="WP_136826247.1">
    <property type="nucleotide sequence ID" value="NZ_SWBP01000003.1"/>
</dbReference>
<dbReference type="Proteomes" id="UP000308181">
    <property type="component" value="Unassembled WGS sequence"/>
</dbReference>
<dbReference type="AlphaFoldDB" id="A0A4U1BXD5"/>
<feature type="transmembrane region" description="Helical" evidence="5">
    <location>
        <begin position="78"/>
        <end position="98"/>
    </location>
</feature>
<dbReference type="OrthoDB" id="9809773at2"/>
<evidence type="ECO:0000256" key="1">
    <source>
        <dbReference type="ARBA" id="ARBA00004127"/>
    </source>
</evidence>
<comment type="caution">
    <text evidence="6">The sequence shown here is derived from an EMBL/GenBank/DDBJ whole genome shotgun (WGS) entry which is preliminary data.</text>
</comment>
<feature type="transmembrane region" description="Helical" evidence="5">
    <location>
        <begin position="104"/>
        <end position="123"/>
    </location>
</feature>
<dbReference type="GO" id="GO:0008168">
    <property type="term" value="F:methyltransferase activity"/>
    <property type="evidence" value="ECO:0007669"/>
    <property type="project" value="UniProtKB-KW"/>
</dbReference>
<evidence type="ECO:0000313" key="6">
    <source>
        <dbReference type="EMBL" id="TKB97672.1"/>
    </source>
</evidence>
<comment type="subcellular location">
    <subcellularLocation>
        <location evidence="1">Endomembrane system</location>
        <topology evidence="1">Multi-pass membrane protein</topology>
    </subcellularLocation>
</comment>
<evidence type="ECO:0000256" key="4">
    <source>
        <dbReference type="ARBA" id="ARBA00023136"/>
    </source>
</evidence>
<keyword evidence="3 5" id="KW-1133">Transmembrane helix</keyword>
<reference evidence="6 7" key="1">
    <citation type="submission" date="2019-04" db="EMBL/GenBank/DDBJ databases">
        <title>Pedobacter sp. AR-3-17 sp. nov., isolated from Arctic soil.</title>
        <authorList>
            <person name="Dahal R.H."/>
            <person name="Kim D.-U."/>
        </authorList>
    </citation>
    <scope>NUCLEOTIDE SEQUENCE [LARGE SCALE GENOMIC DNA]</scope>
    <source>
        <strain evidence="6 7">AR-3-17</strain>
    </source>
</reference>
<dbReference type="InterPro" id="IPR007318">
    <property type="entry name" value="Phopholipid_MeTrfase"/>
</dbReference>
<gene>
    <name evidence="6" type="ORF">FA046_09910</name>
</gene>
<evidence type="ECO:0000256" key="5">
    <source>
        <dbReference type="SAM" id="Phobius"/>
    </source>
</evidence>
<evidence type="ECO:0000313" key="7">
    <source>
        <dbReference type="Proteomes" id="UP000308181"/>
    </source>
</evidence>
<dbReference type="Pfam" id="PF04191">
    <property type="entry name" value="PEMT"/>
    <property type="match status" value="1"/>
</dbReference>
<name>A0A4U1BXD5_9SPHI</name>